<dbReference type="InterPro" id="IPR004146">
    <property type="entry name" value="DC1"/>
</dbReference>
<dbReference type="InterPro" id="IPR046349">
    <property type="entry name" value="C1-like_sf"/>
</dbReference>
<reference evidence="4" key="1">
    <citation type="submission" date="2017-07" db="EMBL/GenBank/DDBJ databases">
        <title>Taro Niue Genome Assembly and Annotation.</title>
        <authorList>
            <person name="Atibalentja N."/>
            <person name="Keating K."/>
            <person name="Fields C.J."/>
        </authorList>
    </citation>
    <scope>NUCLEOTIDE SEQUENCE</scope>
    <source>
        <strain evidence="4">Niue_2</strain>
        <tissue evidence="4">Leaf</tissue>
    </source>
</reference>
<dbReference type="AlphaFoldDB" id="A0A843WVW3"/>
<dbReference type="PANTHER" id="PTHR46477">
    <property type="entry name" value="CYSTEINE/HISTIDINE-RICH C1 DOMAIN FAMILY PROTEIN"/>
    <property type="match status" value="1"/>
</dbReference>
<proteinExistence type="predicted"/>
<evidence type="ECO:0000256" key="1">
    <source>
        <dbReference type="ARBA" id="ARBA00022737"/>
    </source>
</evidence>
<feature type="domain" description="DC1" evidence="3">
    <location>
        <begin position="10"/>
        <end position="53"/>
    </location>
</feature>
<evidence type="ECO:0000256" key="2">
    <source>
        <dbReference type="SAM" id="MobiDB-lite"/>
    </source>
</evidence>
<evidence type="ECO:0000313" key="4">
    <source>
        <dbReference type="EMBL" id="MQM12237.1"/>
    </source>
</evidence>
<sequence length="294" mass="32891">MPADKIRHRSHPRHDLELDYTADPISCDGCGEVGFGFCYACTPCNYHLHQVCARPPEKVVCKIYIPTATFEFRSSHPPRGTLCSACGSLVDGYFYRDPHGRFLHPVCANLPPEGKCCGVTMRLTVQMLAECDYCHVEGDGEVSTWSYFSTSRNFHVACFKKILLTSWETERGSAVPRLSSNSYVATPRPISSSSSSSGTSSSSSSSREIVRRPQPGNPGLMARSGSSILRNLGINQNTVRDWLWEKVEEFLRELPWEIVRCLVADPRAIIAEYIASVLKSWASRKLLGNDHRRR</sequence>
<gene>
    <name evidence="4" type="ORF">Taro_045157</name>
</gene>
<comment type="caution">
    <text evidence="4">The sequence shown here is derived from an EMBL/GenBank/DDBJ whole genome shotgun (WGS) entry which is preliminary data.</text>
</comment>
<keyword evidence="1" id="KW-0677">Repeat</keyword>
<evidence type="ECO:0000313" key="5">
    <source>
        <dbReference type="Proteomes" id="UP000652761"/>
    </source>
</evidence>
<protein>
    <recommendedName>
        <fullName evidence="3">DC1 domain-containing protein</fullName>
    </recommendedName>
</protein>
<dbReference type="Proteomes" id="UP000652761">
    <property type="component" value="Unassembled WGS sequence"/>
</dbReference>
<accession>A0A843WVW3</accession>
<dbReference type="EMBL" id="NMUH01005242">
    <property type="protein sequence ID" value="MQM12237.1"/>
    <property type="molecule type" value="Genomic_DNA"/>
</dbReference>
<name>A0A843WVW3_COLES</name>
<organism evidence="4 5">
    <name type="scientific">Colocasia esculenta</name>
    <name type="common">Wild taro</name>
    <name type="synonym">Arum esculentum</name>
    <dbReference type="NCBI Taxonomy" id="4460"/>
    <lineage>
        <taxon>Eukaryota</taxon>
        <taxon>Viridiplantae</taxon>
        <taxon>Streptophyta</taxon>
        <taxon>Embryophyta</taxon>
        <taxon>Tracheophyta</taxon>
        <taxon>Spermatophyta</taxon>
        <taxon>Magnoliopsida</taxon>
        <taxon>Liliopsida</taxon>
        <taxon>Araceae</taxon>
        <taxon>Aroideae</taxon>
        <taxon>Colocasieae</taxon>
        <taxon>Colocasia</taxon>
    </lineage>
</organism>
<dbReference type="Pfam" id="PF03107">
    <property type="entry name" value="C1_2"/>
    <property type="match status" value="1"/>
</dbReference>
<dbReference type="OrthoDB" id="664025at2759"/>
<feature type="compositionally biased region" description="Low complexity" evidence="2">
    <location>
        <begin position="191"/>
        <end position="206"/>
    </location>
</feature>
<dbReference type="PANTHER" id="PTHR46477:SF15">
    <property type="entry name" value="CYSTEINE_HISTIDINE-RICH C1 DOMAIN PROTEIN"/>
    <property type="match status" value="1"/>
</dbReference>
<feature type="region of interest" description="Disordered" evidence="2">
    <location>
        <begin position="186"/>
        <end position="224"/>
    </location>
</feature>
<evidence type="ECO:0000259" key="3">
    <source>
        <dbReference type="Pfam" id="PF03107"/>
    </source>
</evidence>
<dbReference type="SUPFAM" id="SSF57889">
    <property type="entry name" value="Cysteine-rich domain"/>
    <property type="match status" value="1"/>
</dbReference>
<keyword evidence="5" id="KW-1185">Reference proteome</keyword>